<feature type="region of interest" description="Disordered" evidence="1">
    <location>
        <begin position="38"/>
        <end position="68"/>
    </location>
</feature>
<evidence type="ECO:0000313" key="4">
    <source>
        <dbReference type="Proteomes" id="UP000036893"/>
    </source>
</evidence>
<comment type="caution">
    <text evidence="3">The sequence shown here is derived from an EMBL/GenBank/DDBJ whole genome shotgun (WGS) entry which is preliminary data.</text>
</comment>
<feature type="compositionally biased region" description="Polar residues" evidence="1">
    <location>
        <begin position="46"/>
        <end position="55"/>
    </location>
</feature>
<evidence type="ECO:0000313" key="3">
    <source>
        <dbReference type="EMBL" id="GIC93197.1"/>
    </source>
</evidence>
<proteinExistence type="predicted"/>
<name>A0A8E0QXC4_9EURO</name>
<accession>A0A8E0QXC4</accession>
<dbReference type="AlphaFoldDB" id="A0A8E0QXC4"/>
<evidence type="ECO:0000256" key="1">
    <source>
        <dbReference type="SAM" id="MobiDB-lite"/>
    </source>
</evidence>
<dbReference type="RefSeq" id="XP_043150463.1">
    <property type="nucleotide sequence ID" value="XM_043294528.1"/>
</dbReference>
<organism evidence="3 4">
    <name type="scientific">Aspergillus udagawae</name>
    <dbReference type="NCBI Taxonomy" id="91492"/>
    <lineage>
        <taxon>Eukaryota</taxon>
        <taxon>Fungi</taxon>
        <taxon>Dikarya</taxon>
        <taxon>Ascomycota</taxon>
        <taxon>Pezizomycotina</taxon>
        <taxon>Eurotiomycetes</taxon>
        <taxon>Eurotiomycetidae</taxon>
        <taxon>Eurotiales</taxon>
        <taxon>Aspergillaceae</taxon>
        <taxon>Aspergillus</taxon>
        <taxon>Aspergillus subgen. Fumigati</taxon>
    </lineage>
</organism>
<dbReference type="GeneID" id="66997156"/>
<dbReference type="Pfam" id="PF01814">
    <property type="entry name" value="Hemerythrin"/>
    <property type="match status" value="1"/>
</dbReference>
<protein>
    <recommendedName>
        <fullName evidence="2">Hemerythrin-like domain-containing protein</fullName>
    </recommendedName>
</protein>
<dbReference type="InterPro" id="IPR053206">
    <property type="entry name" value="Dimeric_xanthone_biosynth"/>
</dbReference>
<dbReference type="Gene3D" id="1.20.120.520">
    <property type="entry name" value="nmb1532 protein domain like"/>
    <property type="match status" value="1"/>
</dbReference>
<dbReference type="EMBL" id="BBXM02000008">
    <property type="protein sequence ID" value="GIC93197.1"/>
    <property type="molecule type" value="Genomic_DNA"/>
</dbReference>
<dbReference type="Proteomes" id="UP000036893">
    <property type="component" value="Unassembled WGS sequence"/>
</dbReference>
<sequence length="224" mass="26220">MRRLPIIQRPSFLRLRAVPLVHRPIFLVATRHQSFSVMSQKKHQASPDSSSQPDGNNEPLPPLSPKDFRTYNRMAEQMDQFHNHFRLTWNQLQDACTSTGKKPGGLSPRQLIMAGLSFCSQLDFHHSIEEQHIFPVLAKKMPEFRRELALLSQHRQIHKGLEKLEAYLTKCRSGEVDLQREEIKRLMDGFGEVLWKHLDEEVRTLGAENMRRYWSLQEMARLPM</sequence>
<evidence type="ECO:0000259" key="2">
    <source>
        <dbReference type="Pfam" id="PF01814"/>
    </source>
</evidence>
<dbReference type="CDD" id="cd12108">
    <property type="entry name" value="Hr-like"/>
    <property type="match status" value="1"/>
</dbReference>
<dbReference type="PANTHER" id="PTHR38048:SF1">
    <property type="entry name" value="HEMERYTHRIN-LIKE DOMAIN-CONTAINING PROTEIN"/>
    <property type="match status" value="1"/>
</dbReference>
<reference evidence="3" key="2">
    <citation type="submission" date="2021-01" db="EMBL/GenBank/DDBJ databases">
        <title>Pan-genome distribution and transcriptional activeness of fungal secondary metabolism genes in Aspergillus section Fumigati.</title>
        <authorList>
            <person name="Takahashi H."/>
            <person name="Umemura M."/>
            <person name="Ninomiya A."/>
            <person name="Kusuya Y."/>
            <person name="Urayama S."/>
            <person name="Shimizu M."/>
            <person name="Watanabe A."/>
            <person name="Kamei K."/>
            <person name="Yaguchi T."/>
            <person name="Hagiwara D."/>
        </authorList>
    </citation>
    <scope>NUCLEOTIDE SEQUENCE</scope>
    <source>
        <strain evidence="3">IFM 46973</strain>
    </source>
</reference>
<feature type="domain" description="Hemerythrin-like" evidence="2">
    <location>
        <begin position="75"/>
        <end position="202"/>
    </location>
</feature>
<reference evidence="3" key="1">
    <citation type="journal article" date="2015" name="Genome Announc.">
        <title>Draft Genome Sequence of the Pathogenic Filamentous Fungus Aspergillus udagawae Strain IFM 46973T.</title>
        <authorList>
            <person name="Kusuya Y."/>
            <person name="Takahashi-Nakaguchi A."/>
            <person name="Takahashi H."/>
            <person name="Yaguchi T."/>
        </authorList>
    </citation>
    <scope>NUCLEOTIDE SEQUENCE</scope>
    <source>
        <strain evidence="3">IFM 46973</strain>
    </source>
</reference>
<dbReference type="InterPro" id="IPR012312">
    <property type="entry name" value="Hemerythrin-like"/>
</dbReference>
<dbReference type="PANTHER" id="PTHR38048">
    <property type="entry name" value="EXPRESSED PROTEIN"/>
    <property type="match status" value="1"/>
</dbReference>
<gene>
    <name evidence="3" type="ORF">Aud_009679</name>
</gene>